<dbReference type="SUPFAM" id="SSF52540">
    <property type="entry name" value="P-loop containing nucleoside triphosphate hydrolases"/>
    <property type="match status" value="1"/>
</dbReference>
<dbReference type="GO" id="GO:0005524">
    <property type="term" value="F:ATP binding"/>
    <property type="evidence" value="ECO:0007669"/>
    <property type="project" value="UniProtKB-KW"/>
</dbReference>
<dbReference type="GO" id="GO:0015421">
    <property type="term" value="F:ABC-type oligopeptide transporter activity"/>
    <property type="evidence" value="ECO:0007669"/>
    <property type="project" value="TreeGrafter"/>
</dbReference>
<evidence type="ECO:0000259" key="1">
    <source>
        <dbReference type="Pfam" id="PF00005"/>
    </source>
</evidence>
<keyword evidence="2" id="KW-0067">ATP-binding</keyword>
<organism evidence="2">
    <name type="scientific">Muribaculaceae bacterium Z82</name>
    <dbReference type="NCBI Taxonomy" id="2304548"/>
    <lineage>
        <taxon>Bacteria</taxon>
        <taxon>Pseudomonadati</taxon>
        <taxon>Bacteroidota</taxon>
        <taxon>Bacteroidia</taxon>
        <taxon>Bacteroidales</taxon>
        <taxon>Muribaculaceae</taxon>
    </lineage>
</organism>
<dbReference type="InterPro" id="IPR027417">
    <property type="entry name" value="P-loop_NTPase"/>
</dbReference>
<dbReference type="PANTHER" id="PTHR43394">
    <property type="entry name" value="ATP-DEPENDENT PERMEASE MDL1, MITOCHONDRIAL"/>
    <property type="match status" value="1"/>
</dbReference>
<sequence>MHPQAGEVRLFGRPASRPGEAPASELVAFVQQDAYLFNLTLRENLLVGDAEAGDEALEAALRAVGLGELLAAMPRGLDTPLLEGGIRLSGGERTRVALARAYLRKSPLVLLDEPFAALDERTQEAVARTLLEAFADRTVVVVTHDERGLDRFDRVLVLEP</sequence>
<dbReference type="GO" id="GO:0016887">
    <property type="term" value="F:ATP hydrolysis activity"/>
    <property type="evidence" value="ECO:0007669"/>
    <property type="project" value="InterPro"/>
</dbReference>
<proteinExistence type="predicted"/>
<comment type="caution">
    <text evidence="2">The sequence shown here is derived from an EMBL/GenBank/DDBJ whole genome shotgun (WGS) entry which is preliminary data.</text>
</comment>
<dbReference type="EMBL" id="QWKH01000125">
    <property type="protein sequence ID" value="NBI35458.1"/>
    <property type="molecule type" value="Genomic_DNA"/>
</dbReference>
<reference evidence="2" key="1">
    <citation type="submission" date="2018-08" db="EMBL/GenBank/DDBJ databases">
        <title>Murine metabolic-syndrome-specific gut microbial biobank.</title>
        <authorList>
            <person name="Liu C."/>
        </authorList>
    </citation>
    <scope>NUCLEOTIDE SEQUENCE [LARGE SCALE GENOMIC DNA]</scope>
    <source>
        <strain evidence="2">Z82</strain>
    </source>
</reference>
<dbReference type="Pfam" id="PF00005">
    <property type="entry name" value="ABC_tran"/>
    <property type="match status" value="1"/>
</dbReference>
<accession>A0A7C9JPI9</accession>
<dbReference type="PANTHER" id="PTHR43394:SF1">
    <property type="entry name" value="ATP-BINDING CASSETTE SUB-FAMILY B MEMBER 10, MITOCHONDRIAL"/>
    <property type="match status" value="1"/>
</dbReference>
<gene>
    <name evidence="2" type="ORF">D1639_10565</name>
</gene>
<protein>
    <submittedName>
        <fullName evidence="2">ATP-binding cassette domain-containing protein</fullName>
    </submittedName>
</protein>
<keyword evidence="2" id="KW-0547">Nucleotide-binding</keyword>
<evidence type="ECO:0000313" key="2">
    <source>
        <dbReference type="EMBL" id="NBI35458.1"/>
    </source>
</evidence>
<dbReference type="Gene3D" id="3.40.50.300">
    <property type="entry name" value="P-loop containing nucleotide triphosphate hydrolases"/>
    <property type="match status" value="1"/>
</dbReference>
<dbReference type="InterPro" id="IPR003439">
    <property type="entry name" value="ABC_transporter-like_ATP-bd"/>
</dbReference>
<dbReference type="AlphaFoldDB" id="A0A7C9JPI9"/>
<feature type="domain" description="ABC transporter" evidence="1">
    <location>
        <begin position="2"/>
        <end position="116"/>
    </location>
</feature>
<name>A0A7C9JPI9_9BACT</name>
<dbReference type="InterPro" id="IPR039421">
    <property type="entry name" value="Type_1_exporter"/>
</dbReference>